<name>A0AAN8VAX3_9MAGN</name>
<reference evidence="2 3" key="1">
    <citation type="submission" date="2023-12" db="EMBL/GenBank/DDBJ databases">
        <title>A high-quality genome assembly for Dillenia turbinata (Dilleniales).</title>
        <authorList>
            <person name="Chanderbali A."/>
        </authorList>
    </citation>
    <scope>NUCLEOTIDE SEQUENCE [LARGE SCALE GENOMIC DNA]</scope>
    <source>
        <strain evidence="2">LSX21</strain>
        <tissue evidence="2">Leaf</tissue>
    </source>
</reference>
<evidence type="ECO:0000313" key="3">
    <source>
        <dbReference type="Proteomes" id="UP001370490"/>
    </source>
</evidence>
<dbReference type="InterPro" id="IPR002925">
    <property type="entry name" value="Dienelactn_hydro"/>
</dbReference>
<dbReference type="Gene3D" id="3.40.50.1820">
    <property type="entry name" value="alpha/beta hydrolase"/>
    <property type="match status" value="1"/>
</dbReference>
<feature type="domain" description="Dienelactone hydrolase" evidence="1">
    <location>
        <begin position="29"/>
        <end position="237"/>
    </location>
</feature>
<gene>
    <name evidence="2" type="ORF">RJ641_004133</name>
</gene>
<dbReference type="SUPFAM" id="SSF53474">
    <property type="entry name" value="alpha/beta-Hydrolases"/>
    <property type="match status" value="1"/>
</dbReference>
<comment type="caution">
    <text evidence="2">The sequence shown here is derived from an EMBL/GenBank/DDBJ whole genome shotgun (WGS) entry which is preliminary data.</text>
</comment>
<evidence type="ECO:0000259" key="1">
    <source>
        <dbReference type="Pfam" id="PF01738"/>
    </source>
</evidence>
<keyword evidence="2" id="KW-0378">Hydrolase</keyword>
<dbReference type="AlphaFoldDB" id="A0AAN8VAX3"/>
<keyword evidence="3" id="KW-1185">Reference proteome</keyword>
<accession>A0AAN8VAX3</accession>
<dbReference type="PANTHER" id="PTHR17630:SF52">
    <property type="entry name" value="ENDO-1,3-1,4-BETA-D-GLUCANASE-LIKE PROTEIN"/>
    <property type="match status" value="1"/>
</dbReference>
<sequence length="240" mass="26010">MATSTQCYENPPTLNSTCGAGNVEALGGFKTYVTGPADSKIAILLVSDVFGFEAPKLRKLADKVGAAGFLVVVPDFLYGDPFDLTNPLFNREAWIALHTPGKGYEDAKLVIQALKSRGVSAIGAAGFCWGAVVVSKVVATEDIQAAVLLHPGRITVEEISQVKVPMAILGAEIDQSFPSEQVKQYEEILSTKCKVDSFGKVYPGVAHGWTVRYNEEEEFAVKSAEEAHEDMLNWFIKHVK</sequence>
<dbReference type="Proteomes" id="UP001370490">
    <property type="component" value="Unassembled WGS sequence"/>
</dbReference>
<organism evidence="2 3">
    <name type="scientific">Dillenia turbinata</name>
    <dbReference type="NCBI Taxonomy" id="194707"/>
    <lineage>
        <taxon>Eukaryota</taxon>
        <taxon>Viridiplantae</taxon>
        <taxon>Streptophyta</taxon>
        <taxon>Embryophyta</taxon>
        <taxon>Tracheophyta</taxon>
        <taxon>Spermatophyta</taxon>
        <taxon>Magnoliopsida</taxon>
        <taxon>eudicotyledons</taxon>
        <taxon>Gunneridae</taxon>
        <taxon>Pentapetalae</taxon>
        <taxon>Dilleniales</taxon>
        <taxon>Dilleniaceae</taxon>
        <taxon>Dillenia</taxon>
    </lineage>
</organism>
<dbReference type="PANTHER" id="PTHR17630">
    <property type="entry name" value="DIENELACTONE HYDROLASE"/>
    <property type="match status" value="1"/>
</dbReference>
<dbReference type="GO" id="GO:0016787">
    <property type="term" value="F:hydrolase activity"/>
    <property type="evidence" value="ECO:0007669"/>
    <property type="project" value="UniProtKB-KW"/>
</dbReference>
<dbReference type="EMBL" id="JBAMMX010000012">
    <property type="protein sequence ID" value="KAK6930039.1"/>
    <property type="molecule type" value="Genomic_DNA"/>
</dbReference>
<proteinExistence type="predicted"/>
<dbReference type="InterPro" id="IPR029058">
    <property type="entry name" value="AB_hydrolase_fold"/>
</dbReference>
<protein>
    <submittedName>
        <fullName evidence="2">Dienelactone hydrolase</fullName>
    </submittedName>
</protein>
<dbReference type="Pfam" id="PF01738">
    <property type="entry name" value="DLH"/>
    <property type="match status" value="1"/>
</dbReference>
<evidence type="ECO:0000313" key="2">
    <source>
        <dbReference type="EMBL" id="KAK6930039.1"/>
    </source>
</evidence>